<dbReference type="RefSeq" id="WP_216034654.1">
    <property type="nucleotide sequence ID" value="NZ_JAHKNG010000052.1"/>
</dbReference>
<evidence type="ECO:0000313" key="1">
    <source>
        <dbReference type="EMBL" id="MBU3032046.1"/>
    </source>
</evidence>
<protein>
    <submittedName>
        <fullName evidence="1">Uncharacterized protein</fullName>
    </submittedName>
</protein>
<name>A0ABS6ARC4_9RHOB</name>
<dbReference type="EMBL" id="JAHKNG010000052">
    <property type="protein sequence ID" value="MBU3032046.1"/>
    <property type="molecule type" value="Genomic_DNA"/>
</dbReference>
<dbReference type="Proteomes" id="UP001166191">
    <property type="component" value="Unassembled WGS sequence"/>
</dbReference>
<evidence type="ECO:0000313" key="2">
    <source>
        <dbReference type="Proteomes" id="UP001166191"/>
    </source>
</evidence>
<accession>A0ABS6ARC4</accession>
<organism evidence="1 2">
    <name type="scientific">Paracoccus marinaquae</name>
    <dbReference type="NCBI Taxonomy" id="2841926"/>
    <lineage>
        <taxon>Bacteria</taxon>
        <taxon>Pseudomonadati</taxon>
        <taxon>Pseudomonadota</taxon>
        <taxon>Alphaproteobacteria</taxon>
        <taxon>Rhodobacterales</taxon>
        <taxon>Paracoccaceae</taxon>
        <taxon>Paracoccus</taxon>
    </lineage>
</organism>
<sequence>MMVFLRKKPEWNGPLPDIFQHIAADERDVVLVTLLEADETRSRKALVQHAGAKAYRPVFWVTASELSDFRRCSVVVEHLPPVIMVRQFNDSGDWKSYLLAAHDTVYAKWRPRWVARYGLEWSEYLRCCQF</sequence>
<proteinExistence type="predicted"/>
<reference evidence="1" key="1">
    <citation type="submission" date="2021-06" db="EMBL/GenBank/DDBJ databases">
        <title>Paracoccus bacterium XHP0099 sp. nov., isolated from the surface waters of the Yellow Sea.</title>
        <authorList>
            <person name="Xue H."/>
            <person name="Zhang D."/>
        </authorList>
    </citation>
    <scope>NUCLEOTIDE SEQUENCE</scope>
    <source>
        <strain evidence="1">XHP0099</strain>
    </source>
</reference>
<comment type="caution">
    <text evidence="1">The sequence shown here is derived from an EMBL/GenBank/DDBJ whole genome shotgun (WGS) entry which is preliminary data.</text>
</comment>
<keyword evidence="2" id="KW-1185">Reference proteome</keyword>
<gene>
    <name evidence="1" type="ORF">KNW02_18265</name>
</gene>